<evidence type="ECO:0000313" key="2">
    <source>
        <dbReference type="Proteomes" id="UP000216478"/>
    </source>
</evidence>
<accession>A0A256FSM8</accession>
<dbReference type="AlphaFoldDB" id="A0A256FSM8"/>
<protein>
    <submittedName>
        <fullName evidence="1">Uncharacterized protein</fullName>
    </submittedName>
</protein>
<name>A0A256FSM8_9HYPH</name>
<gene>
    <name evidence="1" type="ORF">CEV33_4988</name>
</gene>
<sequence length="40" mass="4037">MVVVNLPTTGADFHVLSSGPGARLSIPVNKASMPTSSSPL</sequence>
<reference evidence="1 2" key="1">
    <citation type="submission" date="2017-07" db="EMBL/GenBank/DDBJ databases">
        <title>Phylogenetic study on the rhizospheric bacterium Ochrobactrum sp. A44.</title>
        <authorList>
            <person name="Krzyzanowska D.M."/>
            <person name="Ossowicki A."/>
            <person name="Rajewska M."/>
            <person name="Maciag T."/>
            <person name="Kaczynski Z."/>
            <person name="Czerwicka M."/>
            <person name="Jafra S."/>
        </authorList>
    </citation>
    <scope>NUCLEOTIDE SEQUENCE [LARGE SCALE GENOMIC DNA]</scope>
    <source>
        <strain evidence="1 2">OgA9a</strain>
    </source>
</reference>
<dbReference type="EMBL" id="NNRL01000143">
    <property type="protein sequence ID" value="OYR17758.1"/>
    <property type="molecule type" value="Genomic_DNA"/>
</dbReference>
<comment type="caution">
    <text evidence="1">The sequence shown here is derived from an EMBL/GenBank/DDBJ whole genome shotgun (WGS) entry which is preliminary data.</text>
</comment>
<keyword evidence="2" id="KW-1185">Reference proteome</keyword>
<organism evidence="1 2">
    <name type="scientific">Brucella grignonensis</name>
    <dbReference type="NCBI Taxonomy" id="94627"/>
    <lineage>
        <taxon>Bacteria</taxon>
        <taxon>Pseudomonadati</taxon>
        <taxon>Pseudomonadota</taxon>
        <taxon>Alphaproteobacteria</taxon>
        <taxon>Hyphomicrobiales</taxon>
        <taxon>Brucellaceae</taxon>
        <taxon>Brucella/Ochrobactrum group</taxon>
        <taxon>Brucella</taxon>
    </lineage>
</organism>
<evidence type="ECO:0000313" key="1">
    <source>
        <dbReference type="EMBL" id="OYR17758.1"/>
    </source>
</evidence>
<dbReference type="Proteomes" id="UP000216478">
    <property type="component" value="Unassembled WGS sequence"/>
</dbReference>
<proteinExistence type="predicted"/>